<organism evidence="10 11">
    <name type="scientific">Zasmidium cellare ATCC 36951</name>
    <dbReference type="NCBI Taxonomy" id="1080233"/>
    <lineage>
        <taxon>Eukaryota</taxon>
        <taxon>Fungi</taxon>
        <taxon>Dikarya</taxon>
        <taxon>Ascomycota</taxon>
        <taxon>Pezizomycotina</taxon>
        <taxon>Dothideomycetes</taxon>
        <taxon>Dothideomycetidae</taxon>
        <taxon>Mycosphaerellales</taxon>
        <taxon>Mycosphaerellaceae</taxon>
        <taxon>Zasmidium</taxon>
    </lineage>
</organism>
<dbReference type="Pfam" id="PF04082">
    <property type="entry name" value="Fungal_trans"/>
    <property type="match status" value="1"/>
</dbReference>
<dbReference type="Proteomes" id="UP000799537">
    <property type="component" value="Unassembled WGS sequence"/>
</dbReference>
<dbReference type="GO" id="GO:0005634">
    <property type="term" value="C:nucleus"/>
    <property type="evidence" value="ECO:0007669"/>
    <property type="project" value="UniProtKB-SubCell"/>
</dbReference>
<feature type="domain" description="Zn(2)-C6 fungal-type" evidence="9">
    <location>
        <begin position="17"/>
        <end position="45"/>
    </location>
</feature>
<evidence type="ECO:0000256" key="5">
    <source>
        <dbReference type="ARBA" id="ARBA00023125"/>
    </source>
</evidence>
<feature type="coiled-coil region" evidence="8">
    <location>
        <begin position="61"/>
        <end position="88"/>
    </location>
</feature>
<reference evidence="10" key="1">
    <citation type="journal article" date="2020" name="Stud. Mycol.">
        <title>101 Dothideomycetes genomes: a test case for predicting lifestyles and emergence of pathogens.</title>
        <authorList>
            <person name="Haridas S."/>
            <person name="Albert R."/>
            <person name="Binder M."/>
            <person name="Bloem J."/>
            <person name="Labutti K."/>
            <person name="Salamov A."/>
            <person name="Andreopoulos B."/>
            <person name="Baker S."/>
            <person name="Barry K."/>
            <person name="Bills G."/>
            <person name="Bluhm B."/>
            <person name="Cannon C."/>
            <person name="Castanera R."/>
            <person name="Culley D."/>
            <person name="Daum C."/>
            <person name="Ezra D."/>
            <person name="Gonzalez J."/>
            <person name="Henrissat B."/>
            <person name="Kuo A."/>
            <person name="Liang C."/>
            <person name="Lipzen A."/>
            <person name="Lutzoni F."/>
            <person name="Magnuson J."/>
            <person name="Mondo S."/>
            <person name="Nolan M."/>
            <person name="Ohm R."/>
            <person name="Pangilinan J."/>
            <person name="Park H.-J."/>
            <person name="Ramirez L."/>
            <person name="Alfaro M."/>
            <person name="Sun H."/>
            <person name="Tritt A."/>
            <person name="Yoshinaga Y."/>
            <person name="Zwiers L.-H."/>
            <person name="Turgeon B."/>
            <person name="Goodwin S."/>
            <person name="Spatafora J."/>
            <person name="Crous P."/>
            <person name="Grigoriev I."/>
        </authorList>
    </citation>
    <scope>NUCLEOTIDE SEQUENCE</scope>
    <source>
        <strain evidence="10">ATCC 36951</strain>
    </source>
</reference>
<dbReference type="GO" id="GO:0008270">
    <property type="term" value="F:zinc ion binding"/>
    <property type="evidence" value="ECO:0007669"/>
    <property type="project" value="InterPro"/>
</dbReference>
<keyword evidence="11" id="KW-1185">Reference proteome</keyword>
<evidence type="ECO:0000313" key="11">
    <source>
        <dbReference type="Proteomes" id="UP000799537"/>
    </source>
</evidence>
<dbReference type="AlphaFoldDB" id="A0A6A6CE97"/>
<dbReference type="EMBL" id="ML993600">
    <property type="protein sequence ID" value="KAF2165425.1"/>
    <property type="molecule type" value="Genomic_DNA"/>
</dbReference>
<dbReference type="PROSITE" id="PS00463">
    <property type="entry name" value="ZN2_CY6_FUNGAL_1"/>
    <property type="match status" value="1"/>
</dbReference>
<dbReference type="InterPro" id="IPR001138">
    <property type="entry name" value="Zn2Cys6_DnaBD"/>
</dbReference>
<name>A0A6A6CE97_ZASCE</name>
<evidence type="ECO:0000256" key="2">
    <source>
        <dbReference type="ARBA" id="ARBA00022723"/>
    </source>
</evidence>
<proteinExistence type="predicted"/>
<keyword evidence="3" id="KW-0862">Zinc</keyword>
<keyword evidence="4" id="KW-0805">Transcription regulation</keyword>
<dbReference type="GO" id="GO:0000981">
    <property type="term" value="F:DNA-binding transcription factor activity, RNA polymerase II-specific"/>
    <property type="evidence" value="ECO:0007669"/>
    <property type="project" value="InterPro"/>
</dbReference>
<dbReference type="InterPro" id="IPR036864">
    <property type="entry name" value="Zn2-C6_fun-type_DNA-bd_sf"/>
</dbReference>
<dbReference type="SUPFAM" id="SSF57701">
    <property type="entry name" value="Zn2/Cys6 DNA-binding domain"/>
    <property type="match status" value="1"/>
</dbReference>
<keyword evidence="8" id="KW-0175">Coiled coil</keyword>
<gene>
    <name evidence="10" type="ORF">M409DRAFT_55823</name>
</gene>
<protein>
    <recommendedName>
        <fullName evidence="9">Zn(2)-C6 fungal-type domain-containing protein</fullName>
    </recommendedName>
</protein>
<evidence type="ECO:0000256" key="6">
    <source>
        <dbReference type="ARBA" id="ARBA00023163"/>
    </source>
</evidence>
<comment type="subcellular location">
    <subcellularLocation>
        <location evidence="1">Nucleus</location>
    </subcellularLocation>
</comment>
<dbReference type="OrthoDB" id="2399539at2759"/>
<dbReference type="Pfam" id="PF00172">
    <property type="entry name" value="Zn_clus"/>
    <property type="match status" value="1"/>
</dbReference>
<dbReference type="PANTHER" id="PTHR47782:SF1">
    <property type="entry name" value="PYRIMIDINE PATHWAY REGULATORY PROTEIN 1"/>
    <property type="match status" value="1"/>
</dbReference>
<evidence type="ECO:0000256" key="4">
    <source>
        <dbReference type="ARBA" id="ARBA00023015"/>
    </source>
</evidence>
<dbReference type="GeneID" id="54566377"/>
<keyword evidence="7" id="KW-0539">Nucleus</keyword>
<evidence type="ECO:0000313" key="10">
    <source>
        <dbReference type="EMBL" id="KAF2165425.1"/>
    </source>
</evidence>
<evidence type="ECO:0000256" key="7">
    <source>
        <dbReference type="ARBA" id="ARBA00023242"/>
    </source>
</evidence>
<evidence type="ECO:0000256" key="1">
    <source>
        <dbReference type="ARBA" id="ARBA00004123"/>
    </source>
</evidence>
<evidence type="ECO:0000259" key="9">
    <source>
        <dbReference type="PROSITE" id="PS50048"/>
    </source>
</evidence>
<dbReference type="CDD" id="cd12148">
    <property type="entry name" value="fungal_TF_MHR"/>
    <property type="match status" value="1"/>
</dbReference>
<dbReference type="PROSITE" id="PS50048">
    <property type="entry name" value="ZN2_CY6_FUNGAL_2"/>
    <property type="match status" value="1"/>
</dbReference>
<dbReference type="GO" id="GO:0043565">
    <property type="term" value="F:sequence-specific DNA binding"/>
    <property type="evidence" value="ECO:0007669"/>
    <property type="project" value="TreeGrafter"/>
</dbReference>
<sequence>MPAAPGGKARRRRQPRACRRCRDKKIRCDLQVPACGPCSGAGESCLGFDPVQGATAPRSALLHLEDEVERLARELEVLERRRETLSEPAEPAIISEIVARLVTETVGTARSLEQQPSSLPLTSQFLLSHSPSPFLGCETSDSAQMTEATEAPKAKHVSTIPRDAALVLLKHYCDIYRPQYPAIEEADLYQSFERVYNSTESSHLDAFIVHICLGISSTTLMYSDDVRALTASGSFWSTTAAQLENIGPTSSWERLQALQLLTHYGLLNPQDVNCVRCAAAATRLCFQLGLHREMSATSNRDIIEAEINKRRTVFWNSLCIDAARTDEKQEPDLRWTAPTTIHIWELRKLEREITLHMYYPSDSNIGQLSESPLDNWLARTLARLKRWYQTTCESVSLTGQVEFYELLYHVQMLRLNRPSPRCPIPTLEMRQVALVSSVAILREFDIVNRLGKLFYIWHAAHVVVESGICLLSSVLSGMSMNADATLLTQADVAVITKRIESIPVLLRQISRRWSSIAHHASVFEELCPRILQGLNSWSNGELHGNKDDDTLRQRLEDISLFSPSLQEGIFLREDLRHTTSAPLLDFAGTYNPQDFRCLTSRCRADLP</sequence>
<keyword evidence="2" id="KW-0479">Metal-binding</keyword>
<evidence type="ECO:0000256" key="3">
    <source>
        <dbReference type="ARBA" id="ARBA00022833"/>
    </source>
</evidence>
<dbReference type="RefSeq" id="XP_033666314.1">
    <property type="nucleotide sequence ID" value="XM_033813105.1"/>
</dbReference>
<keyword evidence="6" id="KW-0804">Transcription</keyword>
<dbReference type="InterPro" id="IPR007219">
    <property type="entry name" value="XnlR_reg_dom"/>
</dbReference>
<dbReference type="GO" id="GO:0006351">
    <property type="term" value="P:DNA-templated transcription"/>
    <property type="evidence" value="ECO:0007669"/>
    <property type="project" value="InterPro"/>
</dbReference>
<dbReference type="GO" id="GO:0045944">
    <property type="term" value="P:positive regulation of transcription by RNA polymerase II"/>
    <property type="evidence" value="ECO:0007669"/>
    <property type="project" value="TreeGrafter"/>
</dbReference>
<keyword evidence="5" id="KW-0238">DNA-binding</keyword>
<dbReference type="Gene3D" id="4.10.240.10">
    <property type="entry name" value="Zn(2)-C6 fungal-type DNA-binding domain"/>
    <property type="match status" value="1"/>
</dbReference>
<accession>A0A6A6CE97</accession>
<dbReference type="SMART" id="SM00066">
    <property type="entry name" value="GAL4"/>
    <property type="match status" value="1"/>
</dbReference>
<dbReference type="PANTHER" id="PTHR47782">
    <property type="entry name" value="ZN(II)2CYS6 TRANSCRIPTION FACTOR (EUROFUNG)-RELATED"/>
    <property type="match status" value="1"/>
</dbReference>
<evidence type="ECO:0000256" key="8">
    <source>
        <dbReference type="SAM" id="Coils"/>
    </source>
</evidence>
<dbReference type="InterPro" id="IPR052202">
    <property type="entry name" value="Yeast_MetPath_Reg"/>
</dbReference>